<evidence type="ECO:0000313" key="10">
    <source>
        <dbReference type="EMBL" id="PCE40202.1"/>
    </source>
</evidence>
<keyword evidence="7" id="KW-0238">DNA-binding</keyword>
<keyword evidence="3" id="KW-0808">Transferase</keyword>
<comment type="catalytic activity">
    <reaction evidence="8">
        <text>DNA(n) + a 2'-deoxyribonucleoside 5'-triphosphate = DNA(n+1) + diphosphate</text>
        <dbReference type="Rhea" id="RHEA:22508"/>
        <dbReference type="Rhea" id="RHEA-COMP:17339"/>
        <dbReference type="Rhea" id="RHEA-COMP:17340"/>
        <dbReference type="ChEBI" id="CHEBI:33019"/>
        <dbReference type="ChEBI" id="CHEBI:61560"/>
        <dbReference type="ChEBI" id="CHEBI:173112"/>
        <dbReference type="EC" id="2.7.7.7"/>
    </reaction>
</comment>
<comment type="caution">
    <text evidence="10">The sequence shown here is derived from an EMBL/GenBank/DDBJ whole genome shotgun (WGS) entry which is preliminary data.</text>
</comment>
<dbReference type="InterPro" id="IPR004868">
    <property type="entry name" value="DNA-dir_DNA_pol_B_mt/vir"/>
</dbReference>
<sequence>MRVNIDKIAAPWSAEIVLRSHDMDLSKSSIWVERQNFYGDRFSTDREVFLVVGFDTEFKTPDHALSRAELTEGMGKNNILSYQVYCKLYDPNQPGADEWGGVCYPEPGERLSLPDVLTFAFWKGIQQGALQQIPSRIYLVGHFTRADVPAFSDFKSMTQMMQCVRNTFLNINDHIAVTYGADADADDSVELQVFLRDTMLLTPATSKSLRALGELVGQEKIALDPDPKRDKWYKQNMDVLLAERPELFDRYALNDAVICVRYLDQLIEQCRELLGKPKIPATLTSIGMDLLLQTWRKEMDLDPLAVLGKEKVYDTYYSKRLGRYVKKPREVDLDEVHWHIPLATECYHGGRNEQFWFGPGFEDDWTDYDLSSAYPSAMALLREPAWRETRTSTKLDDYAPDVLGIANVDFEFPASVRFPTLPVRSDNGLIFPRKGRSYCASPEIALALRLGAKIKIRHGVVIPYASDTLIFGEFIKKCISKRKSYPKGTLREQFWKELTNSSYGKTAQGLREKRVFDLRDPERNKPLPPSKITNPFFAAFITSFVRGVLGEIINGLPDSVCVFSCTTDGFLSNAKPDEIAAATSGSLCNLFSNSRRTLTGNPDVLEIKHRIRRPLGWRTRGQATLLPGDGDHPPIVLAKGGIYLPEHFEDVEEQNQRIVELFLNRTPDDVIDLNIMTGVRDIITFDADLVEKKVTKRLSMEFDWKRRPYAARQAAAPQHVAFSTDPWESFAEFQLMRTYWTDFGIKSPRCLKSIEDFRSFARYVLSQSALKKEDARYLSKKRPDINRLRQSLSSAWRHSEAGFVWQQDGLSNGDFAAILSDAGIPCTRADVENGARKPFVPKRVPPTPDVYKAISALAARFPDLIFEQLVALSDSKIDLISAIDRPCQFIDRI</sequence>
<evidence type="ECO:0000313" key="11">
    <source>
        <dbReference type="Proteomes" id="UP000218934"/>
    </source>
</evidence>
<dbReference type="GO" id="GO:0006260">
    <property type="term" value="P:DNA replication"/>
    <property type="evidence" value="ECO:0007669"/>
    <property type="project" value="UniProtKB-KW"/>
</dbReference>
<evidence type="ECO:0000256" key="5">
    <source>
        <dbReference type="ARBA" id="ARBA00022705"/>
    </source>
</evidence>
<reference evidence="10 11" key="1">
    <citation type="submission" date="2017-09" db="EMBL/GenBank/DDBJ databases">
        <title>The Catabolism of 3,6-Dichlorosalicylic acid is Initiated by the Cytochrome P450 Monooxygenase DsmABC in Rhizorhabdus dicambivorans Ndbn-20.</title>
        <authorList>
            <person name="Na L."/>
        </authorList>
    </citation>
    <scope>NUCLEOTIDE SEQUENCE [LARGE SCALE GENOMIC DNA]</scope>
    <source>
        <strain evidence="10 11">Ndbn-20m</strain>
    </source>
</reference>
<comment type="similarity">
    <text evidence="1">Belongs to the DNA polymerase type-B family.</text>
</comment>
<keyword evidence="4" id="KW-0548">Nucleotidyltransferase</keyword>
<feature type="domain" description="DNA-directed DNA polymerase family B mitochondria/virus" evidence="9">
    <location>
        <begin position="346"/>
        <end position="516"/>
    </location>
</feature>
<keyword evidence="5" id="KW-0235">DNA replication</keyword>
<dbReference type="GO" id="GO:0003677">
    <property type="term" value="F:DNA binding"/>
    <property type="evidence" value="ECO:0007669"/>
    <property type="project" value="UniProtKB-KW"/>
</dbReference>
<evidence type="ECO:0000256" key="1">
    <source>
        <dbReference type="ARBA" id="ARBA00005755"/>
    </source>
</evidence>
<evidence type="ECO:0000256" key="8">
    <source>
        <dbReference type="ARBA" id="ARBA00049244"/>
    </source>
</evidence>
<organism evidence="10 11">
    <name type="scientific">Rhizorhabdus dicambivorans</name>
    <dbReference type="NCBI Taxonomy" id="1850238"/>
    <lineage>
        <taxon>Bacteria</taxon>
        <taxon>Pseudomonadati</taxon>
        <taxon>Pseudomonadota</taxon>
        <taxon>Alphaproteobacteria</taxon>
        <taxon>Sphingomonadales</taxon>
        <taxon>Sphingomonadaceae</taxon>
        <taxon>Rhizorhabdus</taxon>
    </lineage>
</organism>
<evidence type="ECO:0000256" key="2">
    <source>
        <dbReference type="ARBA" id="ARBA00012417"/>
    </source>
</evidence>
<evidence type="ECO:0000256" key="7">
    <source>
        <dbReference type="ARBA" id="ARBA00023125"/>
    </source>
</evidence>
<gene>
    <name evidence="10" type="ORF">COO09_21675</name>
</gene>
<proteinExistence type="inferred from homology"/>
<dbReference type="Pfam" id="PF03175">
    <property type="entry name" value="DNA_pol_B_2"/>
    <property type="match status" value="1"/>
</dbReference>
<dbReference type="GO" id="GO:0003887">
    <property type="term" value="F:DNA-directed DNA polymerase activity"/>
    <property type="evidence" value="ECO:0007669"/>
    <property type="project" value="UniProtKB-KW"/>
</dbReference>
<evidence type="ECO:0000256" key="6">
    <source>
        <dbReference type="ARBA" id="ARBA00022932"/>
    </source>
</evidence>
<dbReference type="AlphaFoldDB" id="A0A2A4FR66"/>
<evidence type="ECO:0000259" key="9">
    <source>
        <dbReference type="Pfam" id="PF03175"/>
    </source>
</evidence>
<keyword evidence="11" id="KW-1185">Reference proteome</keyword>
<evidence type="ECO:0000256" key="4">
    <source>
        <dbReference type="ARBA" id="ARBA00022695"/>
    </source>
</evidence>
<dbReference type="OrthoDB" id="2066645at2"/>
<dbReference type="SUPFAM" id="SSF56672">
    <property type="entry name" value="DNA/RNA polymerases"/>
    <property type="match status" value="1"/>
</dbReference>
<accession>A0A2A4FR66</accession>
<evidence type="ECO:0000256" key="3">
    <source>
        <dbReference type="ARBA" id="ARBA00022679"/>
    </source>
</evidence>
<dbReference type="InterPro" id="IPR043502">
    <property type="entry name" value="DNA/RNA_pol_sf"/>
</dbReference>
<name>A0A2A4FR66_9SPHN</name>
<dbReference type="Proteomes" id="UP000218934">
    <property type="component" value="Unassembled WGS sequence"/>
</dbReference>
<dbReference type="GO" id="GO:0000166">
    <property type="term" value="F:nucleotide binding"/>
    <property type="evidence" value="ECO:0007669"/>
    <property type="project" value="InterPro"/>
</dbReference>
<dbReference type="EC" id="2.7.7.7" evidence="2"/>
<keyword evidence="6" id="KW-0239">DNA-directed DNA polymerase</keyword>
<dbReference type="KEGG" id="rdi:CMV14_06020"/>
<protein>
    <recommendedName>
        <fullName evidence="2">DNA-directed DNA polymerase</fullName>
        <ecNumber evidence="2">2.7.7.7</ecNumber>
    </recommendedName>
</protein>
<dbReference type="EMBL" id="NWUF01000033">
    <property type="protein sequence ID" value="PCE40202.1"/>
    <property type="molecule type" value="Genomic_DNA"/>
</dbReference>